<dbReference type="PANTHER" id="PTHR34477:SF5">
    <property type="entry name" value="BSL5627 PROTEIN"/>
    <property type="match status" value="1"/>
</dbReference>
<name>A0A399R762_9PROT</name>
<sequence length="149" mass="17243">MAFYVYIVTNQRNGTLYIGHTDDIERRAHEHRNGVLRGFASKYGCRRLVWYDTFDTRDAALTRERQMKAWRRDWKISLIEKDNPGWRNLADDWHPLGARHYRMPYHPAAMDPDFRQKGGQSNTQSKTITAAPAKAGAHGGWGDTPEVAR</sequence>
<dbReference type="InterPro" id="IPR050190">
    <property type="entry name" value="UPF0213_domain"/>
</dbReference>
<dbReference type="InterPro" id="IPR000305">
    <property type="entry name" value="GIY-YIG_endonuc"/>
</dbReference>
<dbReference type="SMART" id="SM00465">
    <property type="entry name" value="GIYc"/>
    <property type="match status" value="1"/>
</dbReference>
<feature type="compositionally biased region" description="Polar residues" evidence="2">
    <location>
        <begin position="118"/>
        <end position="128"/>
    </location>
</feature>
<dbReference type="SUPFAM" id="SSF82771">
    <property type="entry name" value="GIY-YIG endonuclease"/>
    <property type="match status" value="1"/>
</dbReference>
<protein>
    <submittedName>
        <fullName evidence="4">GIY-YIG nuclease family protein</fullName>
    </submittedName>
</protein>
<keyword evidence="5" id="KW-1185">Reference proteome</keyword>
<evidence type="ECO:0000256" key="1">
    <source>
        <dbReference type="ARBA" id="ARBA00007435"/>
    </source>
</evidence>
<dbReference type="InterPro" id="IPR035901">
    <property type="entry name" value="GIY-YIG_endonuc_sf"/>
</dbReference>
<feature type="domain" description="GIY-YIG" evidence="3">
    <location>
        <begin position="1"/>
        <end position="77"/>
    </location>
</feature>
<dbReference type="OrthoDB" id="287318at2"/>
<dbReference type="PROSITE" id="PS50164">
    <property type="entry name" value="GIY_YIG"/>
    <property type="match status" value="1"/>
</dbReference>
<dbReference type="EMBL" id="QWGB01000002">
    <property type="protein sequence ID" value="RIJ26331.1"/>
    <property type="molecule type" value="Genomic_DNA"/>
</dbReference>
<dbReference type="RefSeq" id="WP_119377929.1">
    <property type="nucleotide sequence ID" value="NZ_QWGB01000002.1"/>
</dbReference>
<comment type="similarity">
    <text evidence="1">Belongs to the UPF0213 family.</text>
</comment>
<evidence type="ECO:0000256" key="2">
    <source>
        <dbReference type="SAM" id="MobiDB-lite"/>
    </source>
</evidence>
<reference evidence="4 5" key="1">
    <citation type="submission" date="2018-08" db="EMBL/GenBank/DDBJ databases">
        <title>Henriciella mobilis sp. nov., isolated from seawater.</title>
        <authorList>
            <person name="Cheng H."/>
            <person name="Wu Y.-H."/>
            <person name="Xu X.-W."/>
            <person name="Guo L.-L."/>
        </authorList>
    </citation>
    <scope>NUCLEOTIDE SEQUENCE [LARGE SCALE GENOMIC DNA]</scope>
    <source>
        <strain evidence="4 5">CCUG66934</strain>
    </source>
</reference>
<accession>A0A399R762</accession>
<evidence type="ECO:0000313" key="4">
    <source>
        <dbReference type="EMBL" id="RIJ26331.1"/>
    </source>
</evidence>
<dbReference type="Gene3D" id="3.40.1440.10">
    <property type="entry name" value="GIY-YIG endonuclease"/>
    <property type="match status" value="1"/>
</dbReference>
<evidence type="ECO:0000259" key="3">
    <source>
        <dbReference type="PROSITE" id="PS50164"/>
    </source>
</evidence>
<gene>
    <name evidence="4" type="ORF">D1224_00180</name>
</gene>
<organism evidence="4 5">
    <name type="scientific">Henriciella barbarensis</name>
    <dbReference type="NCBI Taxonomy" id="86342"/>
    <lineage>
        <taxon>Bacteria</taxon>
        <taxon>Pseudomonadati</taxon>
        <taxon>Pseudomonadota</taxon>
        <taxon>Alphaproteobacteria</taxon>
        <taxon>Hyphomonadales</taxon>
        <taxon>Hyphomonadaceae</taxon>
        <taxon>Henriciella</taxon>
    </lineage>
</organism>
<dbReference type="Proteomes" id="UP000265431">
    <property type="component" value="Unassembled WGS sequence"/>
</dbReference>
<feature type="region of interest" description="Disordered" evidence="2">
    <location>
        <begin position="107"/>
        <end position="149"/>
    </location>
</feature>
<dbReference type="Pfam" id="PF01541">
    <property type="entry name" value="GIY-YIG"/>
    <property type="match status" value="1"/>
</dbReference>
<dbReference type="AlphaFoldDB" id="A0A399R762"/>
<evidence type="ECO:0000313" key="5">
    <source>
        <dbReference type="Proteomes" id="UP000265431"/>
    </source>
</evidence>
<comment type="caution">
    <text evidence="4">The sequence shown here is derived from an EMBL/GenBank/DDBJ whole genome shotgun (WGS) entry which is preliminary data.</text>
</comment>
<proteinExistence type="inferred from homology"/>
<dbReference type="CDD" id="cd10448">
    <property type="entry name" value="GIY-YIG_unchar_3"/>
    <property type="match status" value="1"/>
</dbReference>
<dbReference type="PANTHER" id="PTHR34477">
    <property type="entry name" value="UPF0213 PROTEIN YHBQ"/>
    <property type="match status" value="1"/>
</dbReference>